<feature type="non-terminal residue" evidence="3">
    <location>
        <position position="375"/>
    </location>
</feature>
<dbReference type="Proteomes" id="UP001151760">
    <property type="component" value="Unassembled WGS sequence"/>
</dbReference>
<dbReference type="EMBL" id="BQNB010013301">
    <property type="protein sequence ID" value="GJT14302.1"/>
    <property type="molecule type" value="Genomic_DNA"/>
</dbReference>
<feature type="region of interest" description="Disordered" evidence="1">
    <location>
        <begin position="319"/>
        <end position="375"/>
    </location>
</feature>
<accession>A0ABQ5BKG7</accession>
<proteinExistence type="predicted"/>
<sequence>MLARGVQFGTDSAVWHKPEQFSSEINNLSGLIPYTAMTILVVDTTLYLVSIIFRIYFPSKTLSISEEALGAFGKSQTYMYEGFVIIIFEVNQAARDSDDTLICCVENMIEDRFMDSGASFHATYLQRRARKVQTTLRWTLKDVRYIPGLKRRLISVGQLDEEGYHVGFRDQQWKVTKGSLVVARGNKCGSLIGMSMLASKGKVPYVQKVDIYFCNVKEDKKTAENASGVAVDSVSTAYLIYRIPYVPIRLRILEEEWRGKDTSLTHLKVTAQMKYDTAFRIRRVTRLFEAKISHLWTRFMKPKNDSIVAEHGLSLEITQSPGGSLDISEGSKNSGGFKDSGRSDEEYSEDGASCKEGGSETPQVRRSTRESKAPI</sequence>
<evidence type="ECO:0000256" key="1">
    <source>
        <dbReference type="SAM" id="MobiDB-lite"/>
    </source>
</evidence>
<reference evidence="3" key="2">
    <citation type="submission" date="2022-01" db="EMBL/GenBank/DDBJ databases">
        <authorList>
            <person name="Yamashiro T."/>
            <person name="Shiraishi A."/>
            <person name="Satake H."/>
            <person name="Nakayama K."/>
        </authorList>
    </citation>
    <scope>NUCLEOTIDE SEQUENCE</scope>
</reference>
<gene>
    <name evidence="3" type="ORF">Tco_0861344</name>
</gene>
<evidence type="ECO:0000313" key="3">
    <source>
        <dbReference type="EMBL" id="GJT14302.1"/>
    </source>
</evidence>
<comment type="caution">
    <text evidence="3">The sequence shown here is derived from an EMBL/GenBank/DDBJ whole genome shotgun (WGS) entry which is preliminary data.</text>
</comment>
<organism evidence="3 4">
    <name type="scientific">Tanacetum coccineum</name>
    <dbReference type="NCBI Taxonomy" id="301880"/>
    <lineage>
        <taxon>Eukaryota</taxon>
        <taxon>Viridiplantae</taxon>
        <taxon>Streptophyta</taxon>
        <taxon>Embryophyta</taxon>
        <taxon>Tracheophyta</taxon>
        <taxon>Spermatophyta</taxon>
        <taxon>Magnoliopsida</taxon>
        <taxon>eudicotyledons</taxon>
        <taxon>Gunneridae</taxon>
        <taxon>Pentapetalae</taxon>
        <taxon>asterids</taxon>
        <taxon>campanulids</taxon>
        <taxon>Asterales</taxon>
        <taxon>Asteraceae</taxon>
        <taxon>Asteroideae</taxon>
        <taxon>Anthemideae</taxon>
        <taxon>Anthemidinae</taxon>
        <taxon>Tanacetum</taxon>
    </lineage>
</organism>
<name>A0ABQ5BKG7_9ASTR</name>
<feature type="domain" description="Retrovirus-related Pol polyprotein from transposon TNT 1-94-like beta-barrel" evidence="2">
    <location>
        <begin position="137"/>
        <end position="164"/>
    </location>
</feature>
<reference evidence="3" key="1">
    <citation type="journal article" date="2022" name="Int. J. Mol. Sci.">
        <title>Draft Genome of Tanacetum Coccineum: Genomic Comparison of Closely Related Tanacetum-Family Plants.</title>
        <authorList>
            <person name="Yamashiro T."/>
            <person name="Shiraishi A."/>
            <person name="Nakayama K."/>
            <person name="Satake H."/>
        </authorList>
    </citation>
    <scope>NUCLEOTIDE SEQUENCE</scope>
</reference>
<protein>
    <recommendedName>
        <fullName evidence="2">Retrovirus-related Pol polyprotein from transposon TNT 1-94-like beta-barrel domain-containing protein</fullName>
    </recommendedName>
</protein>
<dbReference type="InterPro" id="IPR054722">
    <property type="entry name" value="PolX-like_BBD"/>
</dbReference>
<keyword evidence="4" id="KW-1185">Reference proteome</keyword>
<evidence type="ECO:0000313" key="4">
    <source>
        <dbReference type="Proteomes" id="UP001151760"/>
    </source>
</evidence>
<evidence type="ECO:0000259" key="2">
    <source>
        <dbReference type="Pfam" id="PF22936"/>
    </source>
</evidence>
<dbReference type="Pfam" id="PF22936">
    <property type="entry name" value="Pol_BBD"/>
    <property type="match status" value="1"/>
</dbReference>